<dbReference type="EMBL" id="JAMKFB020000014">
    <property type="protein sequence ID" value="KAL0175611.1"/>
    <property type="molecule type" value="Genomic_DNA"/>
</dbReference>
<dbReference type="Proteomes" id="UP001529510">
    <property type="component" value="Unassembled WGS sequence"/>
</dbReference>
<sequence length="106" mass="12282">MVVFSLRLLLQEPQERARGSPLPVPRARNGHRASGHPPGQHPDFGPSSEKGTDLLRVRNTGPRDVMAGKRKPTKEKMTPEQELEKCIQDFRRIKIPERFPERKYMW</sequence>
<name>A0ABD0PQA6_CIRMR</name>
<keyword evidence="3" id="KW-1185">Reference proteome</keyword>
<evidence type="ECO:0000313" key="3">
    <source>
        <dbReference type="Proteomes" id="UP001529510"/>
    </source>
</evidence>
<feature type="region of interest" description="Disordered" evidence="1">
    <location>
        <begin position="12"/>
        <end position="82"/>
    </location>
</feature>
<dbReference type="AlphaFoldDB" id="A0ABD0PQA6"/>
<gene>
    <name evidence="2" type="ORF">M9458_027941</name>
</gene>
<evidence type="ECO:0000313" key="2">
    <source>
        <dbReference type="EMBL" id="KAL0175611.1"/>
    </source>
</evidence>
<evidence type="ECO:0000256" key="1">
    <source>
        <dbReference type="SAM" id="MobiDB-lite"/>
    </source>
</evidence>
<protein>
    <submittedName>
        <fullName evidence="2">Uncharacterized protein</fullName>
    </submittedName>
</protein>
<organism evidence="2 3">
    <name type="scientific">Cirrhinus mrigala</name>
    <name type="common">Mrigala</name>
    <dbReference type="NCBI Taxonomy" id="683832"/>
    <lineage>
        <taxon>Eukaryota</taxon>
        <taxon>Metazoa</taxon>
        <taxon>Chordata</taxon>
        <taxon>Craniata</taxon>
        <taxon>Vertebrata</taxon>
        <taxon>Euteleostomi</taxon>
        <taxon>Actinopterygii</taxon>
        <taxon>Neopterygii</taxon>
        <taxon>Teleostei</taxon>
        <taxon>Ostariophysi</taxon>
        <taxon>Cypriniformes</taxon>
        <taxon>Cyprinidae</taxon>
        <taxon>Labeoninae</taxon>
        <taxon>Labeonini</taxon>
        <taxon>Cirrhinus</taxon>
    </lineage>
</organism>
<feature type="non-terminal residue" evidence="2">
    <location>
        <position position="106"/>
    </location>
</feature>
<proteinExistence type="predicted"/>
<reference evidence="2 3" key="1">
    <citation type="submission" date="2024-05" db="EMBL/GenBank/DDBJ databases">
        <title>Genome sequencing and assembly of Indian major carp, Cirrhinus mrigala (Hamilton, 1822).</title>
        <authorList>
            <person name="Mohindra V."/>
            <person name="Chowdhury L.M."/>
            <person name="Lal K."/>
            <person name="Jena J.K."/>
        </authorList>
    </citation>
    <scope>NUCLEOTIDE SEQUENCE [LARGE SCALE GENOMIC DNA]</scope>
    <source>
        <strain evidence="2">CM1030</strain>
        <tissue evidence="2">Blood</tissue>
    </source>
</reference>
<accession>A0ABD0PQA6</accession>
<comment type="caution">
    <text evidence="2">The sequence shown here is derived from an EMBL/GenBank/DDBJ whole genome shotgun (WGS) entry which is preliminary data.</text>
</comment>